<reference evidence="8" key="1">
    <citation type="journal article" date="2019" name="Int. J. Syst. Evol. Microbiol.">
        <title>The Global Catalogue of Microorganisms (GCM) 10K type strain sequencing project: providing services to taxonomists for standard genome sequencing and annotation.</title>
        <authorList>
            <consortium name="The Broad Institute Genomics Platform"/>
            <consortium name="The Broad Institute Genome Sequencing Center for Infectious Disease"/>
            <person name="Wu L."/>
            <person name="Ma J."/>
        </authorList>
    </citation>
    <scope>NUCLEOTIDE SEQUENCE [LARGE SCALE GENOMIC DNA]</scope>
    <source>
        <strain evidence="8">JCM 12125</strain>
    </source>
</reference>
<proteinExistence type="inferred from homology"/>
<comment type="similarity">
    <text evidence="2">Belongs to the rickettsiale 17 kDa surface antigen family.</text>
</comment>
<protein>
    <recommendedName>
        <fullName evidence="3">17 kDa surface antigen</fullName>
    </recommendedName>
</protein>
<dbReference type="Pfam" id="PF05433">
    <property type="entry name" value="Rick_17kDa_Anti"/>
    <property type="match status" value="1"/>
</dbReference>
<sequence>MKAIWTLSAVTGATLLLGACATTDGYASRCERDYAENRQYATASGAALGAIAGAAIAGPNDRERGAAIGALAGGLLGNQLSERDDPCGYGFGGYNRDGRYGYERVPRRGGYGYY</sequence>
<evidence type="ECO:0000256" key="2">
    <source>
        <dbReference type="ARBA" id="ARBA00008681"/>
    </source>
</evidence>
<evidence type="ECO:0000256" key="4">
    <source>
        <dbReference type="ARBA" id="ARBA00023288"/>
    </source>
</evidence>
<comment type="caution">
    <text evidence="7">The sequence shown here is derived from an EMBL/GenBank/DDBJ whole genome shotgun (WGS) entry which is preliminary data.</text>
</comment>
<dbReference type="EMBL" id="JBHSLF010000042">
    <property type="protein sequence ID" value="MFC5345244.1"/>
    <property type="molecule type" value="Genomic_DNA"/>
</dbReference>
<accession>A0ABW0FUS7</accession>
<gene>
    <name evidence="7" type="ORF">ACFPIE_15100</name>
</gene>
<feature type="signal peptide" evidence="5">
    <location>
        <begin position="1"/>
        <end position="21"/>
    </location>
</feature>
<dbReference type="RefSeq" id="WP_374036880.1">
    <property type="nucleotide sequence ID" value="NZ_CP169082.1"/>
</dbReference>
<comment type="subcellular location">
    <subcellularLocation>
        <location evidence="1">Cell outer membrane</location>
        <topology evidence="1">Lipid-anchor</topology>
    </subcellularLocation>
</comment>
<evidence type="ECO:0000313" key="8">
    <source>
        <dbReference type="Proteomes" id="UP001596152"/>
    </source>
</evidence>
<evidence type="ECO:0000256" key="3">
    <source>
        <dbReference type="ARBA" id="ARBA00015281"/>
    </source>
</evidence>
<feature type="chain" id="PRO_5046989563" description="17 kDa surface antigen" evidence="5">
    <location>
        <begin position="22"/>
        <end position="114"/>
    </location>
</feature>
<feature type="domain" description="Glycine zipper 2TM" evidence="6">
    <location>
        <begin position="42"/>
        <end position="80"/>
    </location>
</feature>
<keyword evidence="4" id="KW-0449">Lipoprotein</keyword>
<keyword evidence="8" id="KW-1185">Reference proteome</keyword>
<dbReference type="Proteomes" id="UP001596152">
    <property type="component" value="Unassembled WGS sequence"/>
</dbReference>
<dbReference type="PROSITE" id="PS51257">
    <property type="entry name" value="PROKAR_LIPOPROTEIN"/>
    <property type="match status" value="1"/>
</dbReference>
<evidence type="ECO:0000256" key="1">
    <source>
        <dbReference type="ARBA" id="ARBA00004459"/>
    </source>
</evidence>
<keyword evidence="5" id="KW-0732">Signal</keyword>
<evidence type="ECO:0000313" key="7">
    <source>
        <dbReference type="EMBL" id="MFC5345244.1"/>
    </source>
</evidence>
<evidence type="ECO:0000256" key="5">
    <source>
        <dbReference type="SAM" id="SignalP"/>
    </source>
</evidence>
<evidence type="ECO:0000259" key="6">
    <source>
        <dbReference type="Pfam" id="PF05433"/>
    </source>
</evidence>
<name>A0ABW0FUS7_9CAUL</name>
<organism evidence="7 8">
    <name type="scientific">Brevundimonas staleyi</name>
    <dbReference type="NCBI Taxonomy" id="74326"/>
    <lineage>
        <taxon>Bacteria</taxon>
        <taxon>Pseudomonadati</taxon>
        <taxon>Pseudomonadota</taxon>
        <taxon>Alphaproteobacteria</taxon>
        <taxon>Caulobacterales</taxon>
        <taxon>Caulobacteraceae</taxon>
        <taxon>Brevundimonas</taxon>
    </lineage>
</organism>
<dbReference type="InterPro" id="IPR008816">
    <property type="entry name" value="Gly_zipper_2TM_dom"/>
</dbReference>